<dbReference type="Proteomes" id="UP000190037">
    <property type="component" value="Unassembled WGS sequence"/>
</dbReference>
<dbReference type="PANTHER" id="PTHR47628">
    <property type="match status" value="1"/>
</dbReference>
<dbReference type="STRING" id="159449.B4N89_01220"/>
<reference evidence="4 5" key="1">
    <citation type="submission" date="2017-03" db="EMBL/GenBank/DDBJ databases">
        <title>Draft genome sequence of Streptomyces scabrisporus NF3, endophyte isolated from Amphipterygium adstringens.</title>
        <authorList>
            <person name="Vazquez M."/>
            <person name="Ceapa C.D."/>
            <person name="Rodriguez Luna D."/>
            <person name="Sanchez Esquivel S."/>
        </authorList>
    </citation>
    <scope>NUCLEOTIDE SEQUENCE [LARGE SCALE GENOMIC DNA]</scope>
    <source>
        <strain evidence="4 5">NF3</strain>
    </source>
</reference>
<dbReference type="CDD" id="cd06358">
    <property type="entry name" value="PBP1_NHase"/>
    <property type="match status" value="1"/>
</dbReference>
<dbReference type="Pfam" id="PF13458">
    <property type="entry name" value="Peripla_BP_6"/>
    <property type="match status" value="1"/>
</dbReference>
<dbReference type="InterPro" id="IPR028081">
    <property type="entry name" value="Leu-bd"/>
</dbReference>
<organism evidence="4 5">
    <name type="scientific">Embleya scabrispora</name>
    <dbReference type="NCBI Taxonomy" id="159449"/>
    <lineage>
        <taxon>Bacteria</taxon>
        <taxon>Bacillati</taxon>
        <taxon>Actinomycetota</taxon>
        <taxon>Actinomycetes</taxon>
        <taxon>Kitasatosporales</taxon>
        <taxon>Streptomycetaceae</taxon>
        <taxon>Embleya</taxon>
    </lineage>
</organism>
<sequence>MSVETVLIEPLDALYSDRNPQVLRVGLVVPQSGALGIIGPSAVDAALLAAHEINSACGVRDRRLELVLVDAGAAPAAVAAQVRQLADAGAVEALVGFHTSDVHRAIEPVVTGRVPYIFTPPHEGGLRLPGVVCTGVDPMRQLRDSIGWLTRQHRLRRWALIGNDYIWPQATHRAAARLIAEARSSVVYERRVAFGAVREGLDELFAGLRTTGADALLLSLIGRDLVDFNRALRHAGLDRILVRLSGSLEENGLLAYGGDDTGGMYAVMQSFASQTDDRRLGLAERHRALFGPEAPVLDAYAEGLYDGLHLVAALASWNALGPNGLAAAVHRLLDGDPEGTRAAWARSPLGPPRRQVFLARAEGLEFAVLPHRESTSIWK</sequence>
<comment type="similarity">
    <text evidence="1">Belongs to the leucine-binding protein family.</text>
</comment>
<gene>
    <name evidence="4" type="ORF">B4N89_01220</name>
</gene>
<feature type="domain" description="Leucine-binding protein" evidence="3">
    <location>
        <begin position="23"/>
        <end position="331"/>
    </location>
</feature>
<dbReference type="RefSeq" id="WP_078974014.1">
    <property type="nucleotide sequence ID" value="NZ_MWQN01000001.1"/>
</dbReference>
<evidence type="ECO:0000256" key="1">
    <source>
        <dbReference type="ARBA" id="ARBA00010062"/>
    </source>
</evidence>
<comment type="caution">
    <text evidence="4">The sequence shown here is derived from an EMBL/GenBank/DDBJ whole genome shotgun (WGS) entry which is preliminary data.</text>
</comment>
<evidence type="ECO:0000259" key="3">
    <source>
        <dbReference type="Pfam" id="PF13458"/>
    </source>
</evidence>
<evidence type="ECO:0000313" key="5">
    <source>
        <dbReference type="Proteomes" id="UP000190037"/>
    </source>
</evidence>
<dbReference type="OrthoDB" id="7337537at2"/>
<dbReference type="EMBL" id="MWQN01000001">
    <property type="protein sequence ID" value="OPC79747.1"/>
    <property type="molecule type" value="Genomic_DNA"/>
</dbReference>
<protein>
    <submittedName>
        <fullName evidence="4">Acetamidase regulator</fullName>
    </submittedName>
</protein>
<name>A0A1T3NS64_9ACTN</name>
<keyword evidence="2" id="KW-0732">Signal</keyword>
<keyword evidence="5" id="KW-1185">Reference proteome</keyword>
<accession>A0A1T3NS64</accession>
<dbReference type="Gene3D" id="3.40.50.2300">
    <property type="match status" value="2"/>
</dbReference>
<evidence type="ECO:0000256" key="2">
    <source>
        <dbReference type="ARBA" id="ARBA00022729"/>
    </source>
</evidence>
<proteinExistence type="inferred from homology"/>
<evidence type="ECO:0000313" key="4">
    <source>
        <dbReference type="EMBL" id="OPC79747.1"/>
    </source>
</evidence>
<dbReference type="PANTHER" id="PTHR47628:SF1">
    <property type="entry name" value="ALIPHATIC AMIDASE EXPRESSION-REGULATING PROTEIN"/>
    <property type="match status" value="1"/>
</dbReference>
<dbReference type="AlphaFoldDB" id="A0A1T3NS64"/>
<dbReference type="InterPro" id="IPR028082">
    <property type="entry name" value="Peripla_BP_I"/>
</dbReference>
<dbReference type="SUPFAM" id="SSF53822">
    <property type="entry name" value="Periplasmic binding protein-like I"/>
    <property type="match status" value="1"/>
</dbReference>